<dbReference type="EMBL" id="QETF01000005">
    <property type="protein sequence ID" value="PWG17497.1"/>
    <property type="molecule type" value="Genomic_DNA"/>
</dbReference>
<dbReference type="AlphaFoldDB" id="A0A2V1P802"/>
<feature type="binding site" evidence="5">
    <location>
        <position position="181"/>
    </location>
    <ligand>
        <name>D-glyceraldehyde 3-phosphate</name>
        <dbReference type="ChEBI" id="CHEBI:59776"/>
    </ligand>
</feature>
<comment type="caution">
    <text evidence="10">The sequence shown here is derived from an EMBL/GenBank/DDBJ whole genome shotgun (WGS) entry which is preliminary data.</text>
</comment>
<evidence type="ECO:0000256" key="2">
    <source>
        <dbReference type="ARBA" id="ARBA00011881"/>
    </source>
</evidence>
<dbReference type="InterPro" id="IPR020831">
    <property type="entry name" value="GlycerAld/Erythrose_P_DH"/>
</dbReference>
<feature type="binding site" evidence="6">
    <location>
        <position position="120"/>
    </location>
    <ligand>
        <name>NAD(+)</name>
        <dbReference type="ChEBI" id="CHEBI:57540"/>
    </ligand>
</feature>
<dbReference type="SUPFAM" id="SSF51735">
    <property type="entry name" value="NAD(P)-binding Rossmann-fold domains"/>
    <property type="match status" value="1"/>
</dbReference>
<dbReference type="Pfam" id="PF00044">
    <property type="entry name" value="Gp_dh_N"/>
    <property type="match status" value="1"/>
</dbReference>
<dbReference type="InterPro" id="IPR020829">
    <property type="entry name" value="GlycerAld_3-P_DH_cat"/>
</dbReference>
<dbReference type="InterPro" id="IPR020828">
    <property type="entry name" value="GlycerAld_3-P_DH_NAD(P)-bd"/>
</dbReference>
<comment type="similarity">
    <text evidence="1 8">Belongs to the glyceraldehyde-3-phosphate dehydrogenase family.</text>
</comment>
<dbReference type="PANTHER" id="PTHR43148">
    <property type="entry name" value="GLYCERALDEHYDE-3-PHOSPHATE DEHYDROGENASE 2"/>
    <property type="match status" value="1"/>
</dbReference>
<dbReference type="PIRSF" id="PIRSF000149">
    <property type="entry name" value="GAP_DH"/>
    <property type="match status" value="1"/>
</dbReference>
<feature type="binding site" evidence="5">
    <location>
        <position position="232"/>
    </location>
    <ligand>
        <name>D-glyceraldehyde 3-phosphate</name>
        <dbReference type="ChEBI" id="CHEBI:59776"/>
    </ligand>
</feature>
<feature type="binding site" evidence="6">
    <location>
        <position position="314"/>
    </location>
    <ligand>
        <name>NAD(+)</name>
        <dbReference type="ChEBI" id="CHEBI:57540"/>
    </ligand>
</feature>
<feature type="domain" description="Glyceraldehyde 3-phosphate dehydrogenase NAD(P) binding" evidence="9">
    <location>
        <begin position="3"/>
        <end position="151"/>
    </location>
</feature>
<feature type="binding site" evidence="5">
    <location>
        <begin position="209"/>
        <end position="210"/>
    </location>
    <ligand>
        <name>D-glyceraldehyde 3-phosphate</name>
        <dbReference type="ChEBI" id="CHEBI:59776"/>
    </ligand>
</feature>
<dbReference type="GO" id="GO:0016620">
    <property type="term" value="F:oxidoreductase activity, acting on the aldehyde or oxo group of donors, NAD or NADP as acceptor"/>
    <property type="evidence" value="ECO:0007669"/>
    <property type="project" value="InterPro"/>
</dbReference>
<dbReference type="NCBIfam" id="TIGR01534">
    <property type="entry name" value="GAPDH-I"/>
    <property type="match status" value="1"/>
</dbReference>
<accession>A0A2V1P802</accession>
<evidence type="ECO:0000256" key="5">
    <source>
        <dbReference type="PIRSR" id="PIRSR000149-2"/>
    </source>
</evidence>
<dbReference type="CDD" id="cd18126">
    <property type="entry name" value="GAPDH_I_C"/>
    <property type="match status" value="1"/>
</dbReference>
<dbReference type="SMART" id="SM00846">
    <property type="entry name" value="Gp_dh_N"/>
    <property type="match status" value="1"/>
</dbReference>
<evidence type="ECO:0000259" key="9">
    <source>
        <dbReference type="SMART" id="SM00846"/>
    </source>
</evidence>
<feature type="binding site" evidence="6">
    <location>
        <begin position="12"/>
        <end position="13"/>
    </location>
    <ligand>
        <name>NAD(+)</name>
        <dbReference type="ChEBI" id="CHEBI:57540"/>
    </ligand>
</feature>
<dbReference type="GO" id="GO:0006006">
    <property type="term" value="P:glucose metabolic process"/>
    <property type="evidence" value="ECO:0007669"/>
    <property type="project" value="InterPro"/>
</dbReference>
<protein>
    <submittedName>
        <fullName evidence="10">Type I glyceraldehyde-3-phosphate dehydrogenase</fullName>
    </submittedName>
</protein>
<keyword evidence="11" id="KW-1185">Reference proteome</keyword>
<dbReference type="SUPFAM" id="SSF55347">
    <property type="entry name" value="Glyceraldehyde-3-phosphate dehydrogenase-like, C-terminal domain"/>
    <property type="match status" value="1"/>
</dbReference>
<keyword evidence="6" id="KW-0547">Nucleotide-binding</keyword>
<evidence type="ECO:0000256" key="4">
    <source>
        <dbReference type="PIRSR" id="PIRSR000149-1"/>
    </source>
</evidence>
<dbReference type="Pfam" id="PF02800">
    <property type="entry name" value="Gp_dh_C"/>
    <property type="match status" value="1"/>
</dbReference>
<dbReference type="GO" id="GO:0050661">
    <property type="term" value="F:NADP binding"/>
    <property type="evidence" value="ECO:0007669"/>
    <property type="project" value="InterPro"/>
</dbReference>
<dbReference type="Gene3D" id="3.30.360.10">
    <property type="entry name" value="Dihydrodipicolinate Reductase, domain 2"/>
    <property type="match status" value="1"/>
</dbReference>
<evidence type="ECO:0000256" key="8">
    <source>
        <dbReference type="RuleBase" id="RU000397"/>
    </source>
</evidence>
<dbReference type="OrthoDB" id="9803304at2"/>
<sequence>MTVTIGINGFGRIGRCTLAHIAEAARNDVQVVKINATGPVETNAHLLRYDSVHGRFAGQVDVVDGKLDLGRGPIDMMSTYDPQELDWDGVDVVLECTGQFNDGVKSAVHLERGAGKVLISAPATNVDKTIVYGVNHRSLDAEDRMVSNGSCTTNCLAPLVKVLNDGIGIERGIMTTIHSYTGDQPTLDRRHKDLYRARAAAMAMIPTSTGAAKALKEVLPEMEGKLDGTAMRVPTPNVSCVDLTFEAARDVTAENVNEIVAEACAGHMGMVMAYDPEPKVSVDFNHTPQSSIFAPDQTKVIGARTVRVLAWYDNEWGFSVRMADVAGHMGRLH</sequence>
<evidence type="ECO:0000256" key="3">
    <source>
        <dbReference type="ARBA" id="ARBA00023002"/>
    </source>
</evidence>
<dbReference type="Proteomes" id="UP000245293">
    <property type="component" value="Unassembled WGS sequence"/>
</dbReference>
<comment type="subunit">
    <text evidence="2">Homotetramer.</text>
</comment>
<dbReference type="PRINTS" id="PR00078">
    <property type="entry name" value="G3PDHDRGNASE"/>
</dbReference>
<keyword evidence="3" id="KW-0560">Oxidoreductase</keyword>
<keyword evidence="6" id="KW-0520">NAD</keyword>
<proteinExistence type="inferred from homology"/>
<feature type="binding site" evidence="5">
    <location>
        <begin position="150"/>
        <end position="152"/>
    </location>
    <ligand>
        <name>D-glyceraldehyde 3-phosphate</name>
        <dbReference type="ChEBI" id="CHEBI:59776"/>
    </ligand>
</feature>
<feature type="site" description="Activates thiol group during catalysis" evidence="7">
    <location>
        <position position="178"/>
    </location>
</feature>
<dbReference type="InterPro" id="IPR006424">
    <property type="entry name" value="Glyceraldehyde-3-P_DH_1"/>
</dbReference>
<evidence type="ECO:0000256" key="1">
    <source>
        <dbReference type="ARBA" id="ARBA00007406"/>
    </source>
</evidence>
<evidence type="ECO:0000313" key="10">
    <source>
        <dbReference type="EMBL" id="PWG17497.1"/>
    </source>
</evidence>
<dbReference type="RefSeq" id="WP_109387992.1">
    <property type="nucleotide sequence ID" value="NZ_QETF01000005.1"/>
</dbReference>
<evidence type="ECO:0000256" key="6">
    <source>
        <dbReference type="PIRSR" id="PIRSR000149-3"/>
    </source>
</evidence>
<dbReference type="FunFam" id="3.30.360.10:FF:000002">
    <property type="entry name" value="Glyceraldehyde-3-phosphate dehydrogenase"/>
    <property type="match status" value="1"/>
</dbReference>
<name>A0A2V1P802_9RHOB</name>
<dbReference type="Gene3D" id="3.40.50.720">
    <property type="entry name" value="NAD(P)-binding Rossmann-like Domain"/>
    <property type="match status" value="1"/>
</dbReference>
<evidence type="ECO:0000313" key="11">
    <source>
        <dbReference type="Proteomes" id="UP000245293"/>
    </source>
</evidence>
<evidence type="ECO:0000256" key="7">
    <source>
        <dbReference type="PIRSR" id="PIRSR000149-4"/>
    </source>
</evidence>
<dbReference type="InterPro" id="IPR036291">
    <property type="entry name" value="NAD(P)-bd_dom_sf"/>
</dbReference>
<organism evidence="10 11">
    <name type="scientific">Salibaculum griseiflavum</name>
    <dbReference type="NCBI Taxonomy" id="1914409"/>
    <lineage>
        <taxon>Bacteria</taxon>
        <taxon>Pseudomonadati</taxon>
        <taxon>Pseudomonadota</taxon>
        <taxon>Alphaproteobacteria</taxon>
        <taxon>Rhodobacterales</taxon>
        <taxon>Roseobacteraceae</taxon>
        <taxon>Salibaculum</taxon>
    </lineage>
</organism>
<gene>
    <name evidence="10" type="primary">gap</name>
    <name evidence="10" type="ORF">DFK10_06985</name>
</gene>
<dbReference type="GO" id="GO:0051287">
    <property type="term" value="F:NAD binding"/>
    <property type="evidence" value="ECO:0007669"/>
    <property type="project" value="InterPro"/>
</dbReference>
<reference evidence="11" key="1">
    <citation type="submission" date="2018-05" db="EMBL/GenBank/DDBJ databases">
        <authorList>
            <person name="Du Z."/>
            <person name="Wang X."/>
        </authorList>
    </citation>
    <scope>NUCLEOTIDE SEQUENCE [LARGE SCALE GENOMIC DNA]</scope>
    <source>
        <strain evidence="11">WDS4C29</strain>
    </source>
</reference>
<dbReference type="CDD" id="cd05214">
    <property type="entry name" value="GAPDH_I_N"/>
    <property type="match status" value="1"/>
</dbReference>
<dbReference type="FunFam" id="3.40.50.720:FF:000001">
    <property type="entry name" value="Glyceraldehyde-3-phosphate dehydrogenase"/>
    <property type="match status" value="1"/>
</dbReference>
<feature type="active site" description="Nucleophile" evidence="4">
    <location>
        <position position="151"/>
    </location>
</feature>